<feature type="domain" description="BRCT" evidence="3">
    <location>
        <begin position="545"/>
        <end position="628"/>
    </location>
</feature>
<reference evidence="4" key="1">
    <citation type="journal article" date="2016" name="Nat. Genet.">
        <title>A high-quality carrot genome assembly provides new insights into carotenoid accumulation and asterid genome evolution.</title>
        <authorList>
            <person name="Iorizzo M."/>
            <person name="Ellison S."/>
            <person name="Senalik D."/>
            <person name="Zeng P."/>
            <person name="Satapoomin P."/>
            <person name="Huang J."/>
            <person name="Bowman M."/>
            <person name="Iovene M."/>
            <person name="Sanseverino W."/>
            <person name="Cavagnaro P."/>
            <person name="Yildiz M."/>
            <person name="Macko-Podgorni A."/>
            <person name="Moranska E."/>
            <person name="Grzebelus E."/>
            <person name="Grzebelus D."/>
            <person name="Ashrafi H."/>
            <person name="Zheng Z."/>
            <person name="Cheng S."/>
            <person name="Spooner D."/>
            <person name="Van Deynze A."/>
            <person name="Simon P."/>
        </authorList>
    </citation>
    <scope>NUCLEOTIDE SEQUENCE</scope>
    <source>
        <tissue evidence="4">Leaf</tissue>
    </source>
</reference>
<evidence type="ECO:0000313" key="4">
    <source>
        <dbReference type="EMBL" id="WOG84616.1"/>
    </source>
</evidence>
<dbReference type="InterPro" id="IPR036420">
    <property type="entry name" value="BRCT_dom_sf"/>
</dbReference>
<keyword evidence="1" id="KW-0677">Repeat</keyword>
<dbReference type="Proteomes" id="UP000077755">
    <property type="component" value="Chromosome 1"/>
</dbReference>
<keyword evidence="5" id="KW-1185">Reference proteome</keyword>
<name>A0AAF1ALK0_DAUCS</name>
<dbReference type="Pfam" id="PF12738">
    <property type="entry name" value="PTCB-BRCT"/>
    <property type="match status" value="2"/>
</dbReference>
<sequence length="850" mass="94297">MDEKNEISKLVTAMGGVLHMKASLDVSFVIVKSVLAAKYKWAVNILKKPIVNISWLYQCWKQHRIVPQDSFRVLPFSGLIICVTKVPADERKEMEKLVNQNGGTYSPELNKKCDKFKVAKKWGHVHIVTRKWFDQSVSRRACLNEEAYAVQAISSTSTAKASLKVQHSQGKLGKHSICSLSSLDTDANFRTATHDGLVGSDVEATLSENMSSKFPDDAVSNKTEDTSATAMLPDGDTNFDGCVADDSQTDDNDLYLSNCRISLVGFEASQTRKLVTMIRRGGGSRHISLNENLTHIVVGNPSEIEKKEARGHAAAGVISVVKTIWLEECDREKKEVPVLRRHTGYDLLIPKDLLSSNKQSARTETALKEGKSFFPDDQVQQHLNPGPAASSDKSRAAEVIMNRDTSLGANCRYNESRNSSCNRIEKGYGKIQCGPSHQSQDANSAIVFKSKLFQFSSSFPEERKSEIVQWIIQGGGEVVSCQDDYAHFIVECHGAMAHNYKINDTASTTVSSHWIKSCLEEGQLLDVGSHILYSPLTCQIPFPGFQKFRFCVSQYDEKDRLLLRNLCFVLGAKFAEKLTKRVTHLLCKFTSGPKYEAACKWGILPVKCEWVYECIKQDKVVALDSFCPNEVTFEDREAGLCTVSQYPTQAVKMASGDGASQMTCQSQDLNCLRTELTGGISDRAEANHTCPVNKRAKLSDTDVCKSTLPSIKSPINPTCEINTKKICQNEKPVEVSFAVPDVAAAIEDLLEETSKIPDQKSPGKTGCVKSLFSSDRPVLGQDHADLQSGFALSKHWINRTDKEDNGYALQDRSIYDGFSETQTESQVVGYEEDLSGRQMIIDRIRTRSSM</sequence>
<gene>
    <name evidence="4" type="ORF">DCAR_0103800</name>
</gene>
<dbReference type="GO" id="GO:0006270">
    <property type="term" value="P:DNA replication initiation"/>
    <property type="evidence" value="ECO:0007669"/>
    <property type="project" value="TreeGrafter"/>
</dbReference>
<feature type="domain" description="BRCT" evidence="3">
    <location>
        <begin position="1"/>
        <end position="73"/>
    </location>
</feature>
<dbReference type="PANTHER" id="PTHR13561:SF20">
    <property type="entry name" value="DNA TOPOISOMERASE 2-BINDING PROTEIN 1"/>
    <property type="match status" value="1"/>
</dbReference>
<dbReference type="Gene3D" id="3.40.50.10190">
    <property type="entry name" value="BRCT domain"/>
    <property type="match status" value="5"/>
</dbReference>
<protein>
    <recommendedName>
        <fullName evidence="3">BRCT domain-containing protein</fullName>
    </recommendedName>
</protein>
<dbReference type="CDD" id="cd17731">
    <property type="entry name" value="BRCT_TopBP1_rpt2_like"/>
    <property type="match status" value="2"/>
</dbReference>
<organism evidence="4 5">
    <name type="scientific">Daucus carota subsp. sativus</name>
    <name type="common">Carrot</name>
    <dbReference type="NCBI Taxonomy" id="79200"/>
    <lineage>
        <taxon>Eukaryota</taxon>
        <taxon>Viridiplantae</taxon>
        <taxon>Streptophyta</taxon>
        <taxon>Embryophyta</taxon>
        <taxon>Tracheophyta</taxon>
        <taxon>Spermatophyta</taxon>
        <taxon>Magnoliopsida</taxon>
        <taxon>eudicotyledons</taxon>
        <taxon>Gunneridae</taxon>
        <taxon>Pentapetalae</taxon>
        <taxon>asterids</taxon>
        <taxon>campanulids</taxon>
        <taxon>Apiales</taxon>
        <taxon>Apiaceae</taxon>
        <taxon>Apioideae</taxon>
        <taxon>Scandiceae</taxon>
        <taxon>Daucinae</taxon>
        <taxon>Daucus</taxon>
        <taxon>Daucus sect. Daucus</taxon>
    </lineage>
</organism>
<evidence type="ECO:0000256" key="2">
    <source>
        <dbReference type="SAM" id="MobiDB-lite"/>
    </source>
</evidence>
<reference evidence="4" key="2">
    <citation type="submission" date="2022-03" db="EMBL/GenBank/DDBJ databases">
        <title>Draft title - Genomic analysis of global carrot germplasm unveils the trajectory of domestication and the origin of high carotenoid orange carrot.</title>
        <authorList>
            <person name="Iorizzo M."/>
            <person name="Ellison S."/>
            <person name="Senalik D."/>
            <person name="Macko-Podgorni A."/>
            <person name="Grzebelus D."/>
            <person name="Bostan H."/>
            <person name="Rolling W."/>
            <person name="Curaba J."/>
            <person name="Simon P."/>
        </authorList>
    </citation>
    <scope>NUCLEOTIDE SEQUENCE</scope>
    <source>
        <tissue evidence="4">Leaf</tissue>
    </source>
</reference>
<proteinExistence type="predicted"/>
<dbReference type="AlphaFoldDB" id="A0AAF1ALK0"/>
<feature type="domain" description="BRCT" evidence="3">
    <location>
        <begin position="251"/>
        <end position="343"/>
    </location>
</feature>
<dbReference type="PROSITE" id="PS50172">
    <property type="entry name" value="BRCT"/>
    <property type="match status" value="5"/>
</dbReference>
<dbReference type="EMBL" id="CP093343">
    <property type="protein sequence ID" value="WOG84616.1"/>
    <property type="molecule type" value="Genomic_DNA"/>
</dbReference>
<dbReference type="InterPro" id="IPR059215">
    <property type="entry name" value="BRCT2_TopBP1-like"/>
</dbReference>
<feature type="domain" description="BRCT" evidence="3">
    <location>
        <begin position="443"/>
        <end position="532"/>
    </location>
</feature>
<dbReference type="GO" id="GO:0007095">
    <property type="term" value="P:mitotic G2 DNA damage checkpoint signaling"/>
    <property type="evidence" value="ECO:0007669"/>
    <property type="project" value="TreeGrafter"/>
</dbReference>
<dbReference type="Pfam" id="PF00533">
    <property type="entry name" value="BRCT"/>
    <property type="match status" value="2"/>
</dbReference>
<evidence type="ECO:0000259" key="3">
    <source>
        <dbReference type="PROSITE" id="PS50172"/>
    </source>
</evidence>
<dbReference type="Pfam" id="PF16589">
    <property type="entry name" value="BRCT_2"/>
    <property type="match status" value="1"/>
</dbReference>
<dbReference type="FunFam" id="3.40.50.10190:FF:000057">
    <property type="entry name" value="Transcription coactivator"/>
    <property type="match status" value="1"/>
</dbReference>
<dbReference type="FunFam" id="3.40.50.10190:FF:000052">
    <property type="entry name" value="Transcription coactivator"/>
    <property type="match status" value="1"/>
</dbReference>
<evidence type="ECO:0000313" key="5">
    <source>
        <dbReference type="Proteomes" id="UP000077755"/>
    </source>
</evidence>
<dbReference type="SMART" id="SM00292">
    <property type="entry name" value="BRCT"/>
    <property type="match status" value="5"/>
</dbReference>
<dbReference type="InterPro" id="IPR001357">
    <property type="entry name" value="BRCT_dom"/>
</dbReference>
<dbReference type="SUPFAM" id="SSF52113">
    <property type="entry name" value="BRCT domain"/>
    <property type="match status" value="5"/>
</dbReference>
<feature type="region of interest" description="Disordered" evidence="2">
    <location>
        <begin position="371"/>
        <end position="395"/>
    </location>
</feature>
<feature type="domain" description="BRCT" evidence="3">
    <location>
        <begin position="76"/>
        <end position="150"/>
    </location>
</feature>
<dbReference type="GO" id="GO:0033314">
    <property type="term" value="P:mitotic DNA replication checkpoint signaling"/>
    <property type="evidence" value="ECO:0007669"/>
    <property type="project" value="TreeGrafter"/>
</dbReference>
<dbReference type="CDD" id="cd00027">
    <property type="entry name" value="BRCT"/>
    <property type="match status" value="1"/>
</dbReference>
<evidence type="ECO:0000256" key="1">
    <source>
        <dbReference type="ARBA" id="ARBA00022737"/>
    </source>
</evidence>
<dbReference type="PANTHER" id="PTHR13561">
    <property type="entry name" value="DNA REPLICATION REGULATOR DPB11-RELATED"/>
    <property type="match status" value="1"/>
</dbReference>
<accession>A0AAF1ALK0</accession>